<dbReference type="PROSITE" id="PS00138">
    <property type="entry name" value="SUBTILASE_SER"/>
    <property type="match status" value="1"/>
</dbReference>
<dbReference type="InterPro" id="IPR050131">
    <property type="entry name" value="Peptidase_S8_subtilisin-like"/>
</dbReference>
<dbReference type="InterPro" id="IPR022398">
    <property type="entry name" value="Peptidase_S8_His-AS"/>
</dbReference>
<keyword evidence="4 5" id="KW-0720">Serine protease</keyword>
<comment type="caution">
    <text evidence="10">The sequence shown here is derived from an EMBL/GenBank/DDBJ whole genome shotgun (WGS) entry which is preliminary data.</text>
</comment>
<accession>A0ABV3GB26</accession>
<keyword evidence="2 5" id="KW-0645">Protease</keyword>
<reference evidence="10 11" key="1">
    <citation type="submission" date="2024-06" db="EMBL/GenBank/DDBJ databases">
        <title>The Natural Products Discovery Center: Release of the First 8490 Sequenced Strains for Exploring Actinobacteria Biosynthetic Diversity.</title>
        <authorList>
            <person name="Kalkreuter E."/>
            <person name="Kautsar S.A."/>
            <person name="Yang D."/>
            <person name="Bader C.D."/>
            <person name="Teijaro C.N."/>
            <person name="Fluegel L."/>
            <person name="Davis C.M."/>
            <person name="Simpson J.R."/>
            <person name="Lauterbach L."/>
            <person name="Steele A.D."/>
            <person name="Gui C."/>
            <person name="Meng S."/>
            <person name="Li G."/>
            <person name="Viehrig K."/>
            <person name="Ye F."/>
            <person name="Su P."/>
            <person name="Kiefer A.F."/>
            <person name="Nichols A."/>
            <person name="Cepeda A.J."/>
            <person name="Yan W."/>
            <person name="Fan B."/>
            <person name="Jiang Y."/>
            <person name="Adhikari A."/>
            <person name="Zheng C.-J."/>
            <person name="Schuster L."/>
            <person name="Cowan T.M."/>
            <person name="Smanski M.J."/>
            <person name="Chevrette M.G."/>
            <person name="De Carvalho L.P.S."/>
            <person name="Shen B."/>
        </authorList>
    </citation>
    <scope>NUCLEOTIDE SEQUENCE [LARGE SCALE GENOMIC DNA]</scope>
    <source>
        <strain evidence="10 11">NPDC050100</strain>
    </source>
</reference>
<evidence type="ECO:0000256" key="8">
    <source>
        <dbReference type="SAM" id="SignalP"/>
    </source>
</evidence>
<dbReference type="PRINTS" id="PR00723">
    <property type="entry name" value="SUBTILISIN"/>
</dbReference>
<dbReference type="Pfam" id="PF00082">
    <property type="entry name" value="Peptidase_S8"/>
    <property type="match status" value="1"/>
</dbReference>
<evidence type="ECO:0000256" key="3">
    <source>
        <dbReference type="ARBA" id="ARBA00022801"/>
    </source>
</evidence>
<evidence type="ECO:0000256" key="1">
    <source>
        <dbReference type="ARBA" id="ARBA00011073"/>
    </source>
</evidence>
<dbReference type="InterPro" id="IPR015500">
    <property type="entry name" value="Peptidase_S8_subtilisin-rel"/>
</dbReference>
<feature type="signal peptide" evidence="8">
    <location>
        <begin position="1"/>
        <end position="23"/>
    </location>
</feature>
<protein>
    <submittedName>
        <fullName evidence="10">S8 family serine peptidase</fullName>
    </submittedName>
</protein>
<dbReference type="RefSeq" id="WP_358131356.1">
    <property type="nucleotide sequence ID" value="NZ_JBFALK010000003.1"/>
</dbReference>
<evidence type="ECO:0000313" key="11">
    <source>
        <dbReference type="Proteomes" id="UP001551675"/>
    </source>
</evidence>
<feature type="region of interest" description="Disordered" evidence="7">
    <location>
        <begin position="23"/>
        <end position="46"/>
    </location>
</feature>
<feature type="domain" description="Peptidase S8/S53" evidence="9">
    <location>
        <begin position="207"/>
        <end position="588"/>
    </location>
</feature>
<dbReference type="PANTHER" id="PTHR43806">
    <property type="entry name" value="PEPTIDASE S8"/>
    <property type="match status" value="1"/>
</dbReference>
<dbReference type="PANTHER" id="PTHR43806:SF11">
    <property type="entry name" value="CEREVISIN-RELATED"/>
    <property type="match status" value="1"/>
</dbReference>
<keyword evidence="3 5" id="KW-0378">Hydrolase</keyword>
<dbReference type="InterPro" id="IPR023827">
    <property type="entry name" value="Peptidase_S8_Asp-AS"/>
</dbReference>
<dbReference type="PROSITE" id="PS00137">
    <property type="entry name" value="SUBTILASE_HIS"/>
    <property type="match status" value="1"/>
</dbReference>
<dbReference type="SUPFAM" id="SSF52743">
    <property type="entry name" value="Subtilisin-like"/>
    <property type="match status" value="1"/>
</dbReference>
<dbReference type="PROSITE" id="PS00136">
    <property type="entry name" value="SUBTILASE_ASP"/>
    <property type="match status" value="1"/>
</dbReference>
<name>A0ABV3GB26_MICGL</name>
<evidence type="ECO:0000256" key="2">
    <source>
        <dbReference type="ARBA" id="ARBA00022670"/>
    </source>
</evidence>
<evidence type="ECO:0000256" key="6">
    <source>
        <dbReference type="RuleBase" id="RU003355"/>
    </source>
</evidence>
<evidence type="ECO:0000256" key="5">
    <source>
        <dbReference type="PROSITE-ProRule" id="PRU01240"/>
    </source>
</evidence>
<evidence type="ECO:0000256" key="7">
    <source>
        <dbReference type="SAM" id="MobiDB-lite"/>
    </source>
</evidence>
<dbReference type="EMBL" id="JBFALK010000003">
    <property type="protein sequence ID" value="MEV0968562.1"/>
    <property type="molecule type" value="Genomic_DNA"/>
</dbReference>
<dbReference type="Proteomes" id="UP001551675">
    <property type="component" value="Unassembled WGS sequence"/>
</dbReference>
<feature type="active site" description="Charge relay system" evidence="5">
    <location>
        <position position="514"/>
    </location>
</feature>
<comment type="similarity">
    <text evidence="1 5 6">Belongs to the peptidase S8 family.</text>
</comment>
<dbReference type="InterPro" id="IPR000209">
    <property type="entry name" value="Peptidase_S8/S53_dom"/>
</dbReference>
<feature type="active site" description="Charge relay system" evidence="5">
    <location>
        <position position="215"/>
    </location>
</feature>
<dbReference type="InterPro" id="IPR023828">
    <property type="entry name" value="Peptidase_S8_Ser-AS"/>
</dbReference>
<feature type="active site" description="Charge relay system" evidence="5">
    <location>
        <position position="270"/>
    </location>
</feature>
<organism evidence="10 11">
    <name type="scientific">Microtetraspora glauca</name>
    <dbReference type="NCBI Taxonomy" id="1996"/>
    <lineage>
        <taxon>Bacteria</taxon>
        <taxon>Bacillati</taxon>
        <taxon>Actinomycetota</taxon>
        <taxon>Actinomycetes</taxon>
        <taxon>Streptosporangiales</taxon>
        <taxon>Streptosporangiaceae</taxon>
        <taxon>Microtetraspora</taxon>
    </lineage>
</organism>
<dbReference type="PROSITE" id="PS51892">
    <property type="entry name" value="SUBTILASE"/>
    <property type="match status" value="1"/>
</dbReference>
<evidence type="ECO:0000259" key="9">
    <source>
        <dbReference type="Pfam" id="PF00082"/>
    </source>
</evidence>
<dbReference type="InterPro" id="IPR036852">
    <property type="entry name" value="Peptidase_S8/S53_dom_sf"/>
</dbReference>
<gene>
    <name evidence="10" type="ORF">AB0I59_08010</name>
</gene>
<evidence type="ECO:0000256" key="4">
    <source>
        <dbReference type="ARBA" id="ARBA00022825"/>
    </source>
</evidence>
<proteinExistence type="inferred from homology"/>
<dbReference type="PROSITE" id="PS51257">
    <property type="entry name" value="PROKAR_LIPOPROTEIN"/>
    <property type="match status" value="1"/>
</dbReference>
<keyword evidence="11" id="KW-1185">Reference proteome</keyword>
<keyword evidence="8" id="KW-0732">Signal</keyword>
<dbReference type="Gene3D" id="3.40.50.200">
    <property type="entry name" value="Peptidase S8/S53 domain"/>
    <property type="match status" value="1"/>
</dbReference>
<evidence type="ECO:0000313" key="10">
    <source>
        <dbReference type="EMBL" id="MEV0968562.1"/>
    </source>
</evidence>
<sequence length="600" mass="62347">MNVRGRLAAAVVSVALAGTACSAAGPEAGDARPERASATRSTGRPAAGPTGEYLVFYAEGARGAAVRAVTDSGGVIMREEAKLGYLLVRTSAPEKIGASPAVVGVTPDRRIGEAAALPAVRPVAAPEISGTSGSFRMPGASWTPGASGAYGAYGAWGASGAFTRTGTGRAPATTHAATLADPLSALQWDMKMIGATADGSYATARGARVLVGVIDTGIDGKHPDIAPNFNRALSRNFVIDRPKDPNGKTFDGPCEYKGCKDPVDVDDDGHGTHVASTIGSPLNGVGVAGVAPEVSLVNLRAGSDSGYFFLKPTMDALTYAADNGIAVVNMSFYVDPWTFNCANNPKDSPAERLEQRGIVEGMRRAVAYARGHGVTLISAIGNSATDLGHPVKDTASPDYPLGTERERKVDNTCLNVPVELEGVVSVSAVGPTERKAAYSDYGVEQTDIAAPGGDLFAKDARLKGVRREVLAAVPAKPLRKKGLIDERGIPVDPSVLRDCVRGVCSYYQYLEGTSMAAPHATGVAAIIIGRFGRPGRGGLQMDPAEVERILYATAVRKPCPEPRAYKYAKNDIQTCEGGTAHNGFYGHGVVSASRAATFTR</sequence>
<feature type="chain" id="PRO_5047498083" evidence="8">
    <location>
        <begin position="24"/>
        <end position="600"/>
    </location>
</feature>